<evidence type="ECO:0000256" key="2">
    <source>
        <dbReference type="SAM" id="Phobius"/>
    </source>
</evidence>
<comment type="caution">
    <text evidence="3">The sequence shown here is derived from an EMBL/GenBank/DDBJ whole genome shotgun (WGS) entry which is preliminary data.</text>
</comment>
<accession>A0A098VRI5</accession>
<evidence type="ECO:0000313" key="4">
    <source>
        <dbReference type="Proteomes" id="UP000029725"/>
    </source>
</evidence>
<feature type="transmembrane region" description="Helical" evidence="2">
    <location>
        <begin position="649"/>
        <end position="669"/>
    </location>
</feature>
<dbReference type="VEuPathDB" id="MicrosporidiaDB:DI09_76p50"/>
<feature type="compositionally biased region" description="Low complexity" evidence="1">
    <location>
        <begin position="340"/>
        <end position="352"/>
    </location>
</feature>
<dbReference type="Proteomes" id="UP000029725">
    <property type="component" value="Unassembled WGS sequence"/>
</dbReference>
<reference evidence="3 4" key="1">
    <citation type="submission" date="2014-04" db="EMBL/GenBank/DDBJ databases">
        <title>A new species of microsporidia sheds light on the evolution of extreme parasitism.</title>
        <authorList>
            <person name="Haag K.L."/>
            <person name="James T.Y."/>
            <person name="Larsson R."/>
            <person name="Schaer T.M."/>
            <person name="Refardt D."/>
            <person name="Pombert J.-F."/>
            <person name="Ebert D."/>
        </authorList>
    </citation>
    <scope>NUCLEOTIDE SEQUENCE [LARGE SCALE GENOMIC DNA]</scope>
    <source>
        <strain evidence="3 4">UGP3</strain>
        <tissue evidence="3">Spores</tissue>
    </source>
</reference>
<protein>
    <submittedName>
        <fullName evidence="3">Uncharacterized protein</fullName>
    </submittedName>
</protein>
<dbReference type="AlphaFoldDB" id="A0A098VRI5"/>
<evidence type="ECO:0000313" key="3">
    <source>
        <dbReference type="EMBL" id="KGG50331.1"/>
    </source>
</evidence>
<organism evidence="3 4">
    <name type="scientific">Mitosporidium daphniae</name>
    <dbReference type="NCBI Taxonomy" id="1485682"/>
    <lineage>
        <taxon>Eukaryota</taxon>
        <taxon>Fungi</taxon>
        <taxon>Fungi incertae sedis</taxon>
        <taxon>Microsporidia</taxon>
        <taxon>Mitosporidium</taxon>
    </lineage>
</organism>
<keyword evidence="2" id="KW-0812">Transmembrane</keyword>
<feature type="region of interest" description="Disordered" evidence="1">
    <location>
        <begin position="330"/>
        <end position="352"/>
    </location>
</feature>
<evidence type="ECO:0000256" key="1">
    <source>
        <dbReference type="SAM" id="MobiDB-lite"/>
    </source>
</evidence>
<sequence length="682" mass="76010">MEITLEEFYSLLRNVDNWISKRYSNSSSKDKSVLHNICSSPHRTQHPFSLGIVTPTSSLPTVPTADTDDELSFKTPKFDKKDLSTLLGDSSKFSKDALLDKLIQKAAHEKLSLLQRIDRLEEKYTENIKGQESIILDLKKSNDLIMDELKTSKALYDNQLSLSKRNVEIDIFPRNAQEAHTATTNMQTKTKNAPDCKENEPSLNMLSDSEPILSDTPKRMARTEDDMLPFVKPILDFHQYSPNGMQEGYESDNSSILEGEGEKIVVMETLYMTSPIRMSDLDACQDLPKTSALDASHIDESPFIQKNGEPATLDFQKTAKEDAIFSPEAELTKQSDHLLSSDSSYPESSSISCPEDSLDECKILSPPFVCTETPPTIVDEHENAAAGQREASIEKEASIQNEDTDLSKIFDGNTDAGILNADDYKSFFAKLAEWEEKHRETNEEILSSVRNKRFSPRTSKLYSVDSIMTPVAPKQEILTETTPIEKDTTSLFVANGEQLVLFSSLATKGPDAIMPISEQEQSYVEKLYSVGARIKSLSLSAPERKFMMHELVSNESEALAANDGRKQDDTSSTLTFLRIFLVWLLEHKVTTCSRNSHVATDCHGTTEALSSSSCVVENPYFEGDEEVIGRPNIVAPPKQEKKSSINSELSISHVTISSLILVVILYFIAVEQAKLGMDIPPV</sequence>
<keyword evidence="2" id="KW-1133">Transmembrane helix</keyword>
<name>A0A098VRI5_9MICR</name>
<keyword evidence="2" id="KW-0472">Membrane</keyword>
<dbReference type="GeneID" id="25260783"/>
<gene>
    <name evidence="3" type="ORF">DI09_76p50</name>
</gene>
<keyword evidence="4" id="KW-1185">Reference proteome</keyword>
<dbReference type="HOGENOM" id="CLU_403362_0_0_1"/>
<dbReference type="RefSeq" id="XP_013236772.1">
    <property type="nucleotide sequence ID" value="XM_013381318.1"/>
</dbReference>
<proteinExistence type="predicted"/>
<dbReference type="EMBL" id="JMKJ01000586">
    <property type="protein sequence ID" value="KGG50331.1"/>
    <property type="molecule type" value="Genomic_DNA"/>
</dbReference>
<feature type="region of interest" description="Disordered" evidence="1">
    <location>
        <begin position="189"/>
        <end position="213"/>
    </location>
</feature>